<dbReference type="InterPro" id="IPR050091">
    <property type="entry name" value="PKS_NRPS_Biosynth_Enz"/>
</dbReference>
<dbReference type="PANTHER" id="PTHR43775:SF23">
    <property type="entry name" value="FATTY ACID SYNTHASE 3"/>
    <property type="match status" value="1"/>
</dbReference>
<dbReference type="SUPFAM" id="SSF52151">
    <property type="entry name" value="FabD/lysophospholipase-like"/>
    <property type="match status" value="1"/>
</dbReference>
<dbReference type="InterPro" id="IPR016036">
    <property type="entry name" value="Malonyl_transacylase_ACP-bd"/>
</dbReference>
<proteinExistence type="predicted"/>
<dbReference type="InterPro" id="IPR042104">
    <property type="entry name" value="PKS_dehydratase_sf"/>
</dbReference>
<name>A0ABQ8TSK9_PERAM</name>
<evidence type="ECO:0000313" key="2">
    <source>
        <dbReference type="EMBL" id="KAJ4448697.1"/>
    </source>
</evidence>
<dbReference type="InterPro" id="IPR049552">
    <property type="entry name" value="PKS_DH_N"/>
</dbReference>
<dbReference type="SMART" id="SM00827">
    <property type="entry name" value="PKS_AT"/>
    <property type="match status" value="1"/>
</dbReference>
<dbReference type="Pfam" id="PF21089">
    <property type="entry name" value="PKS_DH_N"/>
    <property type="match status" value="1"/>
</dbReference>
<dbReference type="Gene3D" id="3.30.70.3290">
    <property type="match status" value="1"/>
</dbReference>
<feature type="domain" description="Malonyl-CoA:ACP transacylase (MAT)" evidence="1">
    <location>
        <begin position="13"/>
        <end position="307"/>
    </location>
</feature>
<evidence type="ECO:0000259" key="1">
    <source>
        <dbReference type="SMART" id="SM00827"/>
    </source>
</evidence>
<accession>A0ABQ8TSK9</accession>
<dbReference type="Proteomes" id="UP001148838">
    <property type="component" value="Unassembled WGS sequence"/>
</dbReference>
<dbReference type="Gene3D" id="3.40.366.10">
    <property type="entry name" value="Malonyl-Coenzyme A Acyl Carrier Protein, domain 2"/>
    <property type="match status" value="1"/>
</dbReference>
<dbReference type="InterPro" id="IPR014043">
    <property type="entry name" value="Acyl_transferase_dom"/>
</dbReference>
<evidence type="ECO:0000313" key="3">
    <source>
        <dbReference type="Proteomes" id="UP001148838"/>
    </source>
</evidence>
<keyword evidence="3" id="KW-1185">Reference proteome</keyword>
<comment type="caution">
    <text evidence="2">The sequence shown here is derived from an EMBL/GenBank/DDBJ whole genome shotgun (WGS) entry which is preliminary data.</text>
</comment>
<sequence>MHYQGSRRPVWYVFTGMGSQWTGMGKAFLSIPIFAAAIDKCQRALQPYGVDVHHIITTDDPTIFDNILNCFVGIAACQIGLVDIMNAVGIEADGIVGHSVGELGCSYMDGCFTAEQMVLAAYFRGRASIETELIDGLMAAVGLGAKEMKKLCPPDIEVACHNGPAFCTLSGPTESMKTFVKSLQQRGVFAKEVNCANIAYHSKYIAGAGPALLKYLKQVIPNPKPRSPLWVSSSVPESEWDTPLAKLSSAEYHTNNLLGSVLFEDACKHIPNNAITIEIAPHGLLQAILKRSLDKNIINIAVTQRGHPNGTEVLFSALGRLYELGLQPQLTRLYPQIEYPVSRGTPMLSPLVQWEHSEDFFVMIYKQAKGKASERHLTVSWEDKSKQFLSGSVIDGRNVFPAMGFIEIVWETFALVTDQVYTDFPVVFENVRFHRPVDIPKQGDLELGVMVQKGSGRFEVTHSGSLVVSGVVLTSDKISQQLAVLQPLNQDGSELSSQDVYRELSLRGYNYESQFQSIASLHARDEVVEVSMYSELGIIRAGLVEVRGLKSVWINRHPPTGQIVLEERVFVPYEEYASLDYWTASRACLHIVLENQQGSVVKVVELNQNGLKPISPQVELLLRDVPNTEASLLRNKSSNQGNMLISWMWLQVDLTLLGSENCLLDRGSSVKVKDHQLTAEKDCTLIMSSSILQHADLLRTAVDVLSDGAYILAREKPDSKSPGFNDTRLEVVMEKTCEHEKLVLLKKVMIYEGPYSNAEAVQTTARGPNTVLLCVQSVPWDK</sequence>
<dbReference type="Pfam" id="PF00698">
    <property type="entry name" value="Acyl_transf_1"/>
    <property type="match status" value="1"/>
</dbReference>
<organism evidence="2 3">
    <name type="scientific">Periplaneta americana</name>
    <name type="common">American cockroach</name>
    <name type="synonym">Blatta americana</name>
    <dbReference type="NCBI Taxonomy" id="6978"/>
    <lineage>
        <taxon>Eukaryota</taxon>
        <taxon>Metazoa</taxon>
        <taxon>Ecdysozoa</taxon>
        <taxon>Arthropoda</taxon>
        <taxon>Hexapoda</taxon>
        <taxon>Insecta</taxon>
        <taxon>Pterygota</taxon>
        <taxon>Neoptera</taxon>
        <taxon>Polyneoptera</taxon>
        <taxon>Dictyoptera</taxon>
        <taxon>Blattodea</taxon>
        <taxon>Blattoidea</taxon>
        <taxon>Blattidae</taxon>
        <taxon>Blattinae</taxon>
        <taxon>Periplaneta</taxon>
    </lineage>
</organism>
<protein>
    <recommendedName>
        <fullName evidence="1">Malonyl-CoA:ACP transacylase (MAT) domain-containing protein</fullName>
    </recommendedName>
</protein>
<gene>
    <name evidence="2" type="ORF">ANN_00087</name>
</gene>
<dbReference type="InterPro" id="IPR001227">
    <property type="entry name" value="Ac_transferase_dom_sf"/>
</dbReference>
<reference evidence="2 3" key="1">
    <citation type="journal article" date="2022" name="Allergy">
        <title>Genome assembly and annotation of Periplaneta americana reveal a comprehensive cockroach allergen profile.</title>
        <authorList>
            <person name="Wang L."/>
            <person name="Xiong Q."/>
            <person name="Saelim N."/>
            <person name="Wang L."/>
            <person name="Nong W."/>
            <person name="Wan A.T."/>
            <person name="Shi M."/>
            <person name="Liu X."/>
            <person name="Cao Q."/>
            <person name="Hui J.H.L."/>
            <person name="Sookrung N."/>
            <person name="Leung T.F."/>
            <person name="Tungtrongchitr A."/>
            <person name="Tsui S.K.W."/>
        </authorList>
    </citation>
    <scope>NUCLEOTIDE SEQUENCE [LARGE SCALE GENOMIC DNA]</scope>
    <source>
        <strain evidence="2">PWHHKU_190912</strain>
    </source>
</reference>
<dbReference type="PANTHER" id="PTHR43775">
    <property type="entry name" value="FATTY ACID SYNTHASE"/>
    <property type="match status" value="1"/>
</dbReference>
<dbReference type="SUPFAM" id="SSF55048">
    <property type="entry name" value="Probable ACP-binding domain of malonyl-CoA ACP transacylase"/>
    <property type="match status" value="1"/>
</dbReference>
<dbReference type="EMBL" id="JAJSOF020000003">
    <property type="protein sequence ID" value="KAJ4448697.1"/>
    <property type="molecule type" value="Genomic_DNA"/>
</dbReference>
<dbReference type="InterPro" id="IPR016035">
    <property type="entry name" value="Acyl_Trfase/lysoPLipase"/>
</dbReference>
<dbReference type="Gene3D" id="3.10.129.110">
    <property type="entry name" value="Polyketide synthase dehydratase"/>
    <property type="match status" value="1"/>
</dbReference>